<dbReference type="Gene3D" id="3.40.50.720">
    <property type="entry name" value="NAD(P)-binding Rossmann-like Domain"/>
    <property type="match status" value="1"/>
</dbReference>
<dbReference type="AlphaFoldDB" id="A0A409WQ98"/>
<dbReference type="Proteomes" id="UP000283269">
    <property type="component" value="Unassembled WGS sequence"/>
</dbReference>
<protein>
    <recommendedName>
        <fullName evidence="4">NAD(P)-binding protein</fullName>
    </recommendedName>
</protein>
<dbReference type="EMBL" id="NHYD01003314">
    <property type="protein sequence ID" value="PPQ80660.1"/>
    <property type="molecule type" value="Genomic_DNA"/>
</dbReference>
<dbReference type="OrthoDB" id="542013at2759"/>
<dbReference type="PANTHER" id="PTHR43157">
    <property type="entry name" value="PHOSPHATIDYLINOSITOL-GLYCAN BIOSYNTHESIS CLASS F PROTEIN-RELATED"/>
    <property type="match status" value="1"/>
</dbReference>
<gene>
    <name evidence="2" type="ORF">CVT25_001622</name>
</gene>
<dbReference type="PRINTS" id="PR00081">
    <property type="entry name" value="GDHRDH"/>
</dbReference>
<evidence type="ECO:0000313" key="3">
    <source>
        <dbReference type="Proteomes" id="UP000283269"/>
    </source>
</evidence>
<dbReference type="Pfam" id="PF00106">
    <property type="entry name" value="adh_short"/>
    <property type="match status" value="1"/>
</dbReference>
<evidence type="ECO:0000313" key="2">
    <source>
        <dbReference type="EMBL" id="PPQ80660.1"/>
    </source>
</evidence>
<reference evidence="2 3" key="1">
    <citation type="journal article" date="2018" name="Evol. Lett.">
        <title>Horizontal gene cluster transfer increased hallucinogenic mushroom diversity.</title>
        <authorList>
            <person name="Reynolds H.T."/>
            <person name="Vijayakumar V."/>
            <person name="Gluck-Thaler E."/>
            <person name="Korotkin H.B."/>
            <person name="Matheny P.B."/>
            <person name="Slot J.C."/>
        </authorList>
    </citation>
    <scope>NUCLEOTIDE SEQUENCE [LARGE SCALE GENOMIC DNA]</scope>
    <source>
        <strain evidence="2 3">2631</strain>
    </source>
</reference>
<dbReference type="GO" id="GO:0016491">
    <property type="term" value="F:oxidoreductase activity"/>
    <property type="evidence" value="ECO:0007669"/>
    <property type="project" value="UniProtKB-KW"/>
</dbReference>
<accession>A0A409WQ98</accession>
<sequence>MKPSFIQHVKDQWSTLPPVAHADLTGKVVVVIGANVGLGFEASKHFARMNPGKLILACRSKEKGDAALAQIKQETGCTTAEVWIIDLSSFASVISFADRLETECGRLDILVENAAIAVGNVVFTADNWESALQTNVLSGTLLALLLLPRMLETAEKHNTTPRLAVVTSGLHYSVSFDEKFVKEPNFLRRYAHKDFRRPGTMDVREYSETKLLNVLFARALSDRLHGKPVIVNSLDPGFCYSSLRRHTTGFKTLMYKTMECALARTSEEGSRQIVFAAIGDEENKNELRGAYLTMSKVQEPSDWVIGEDGQRAQNKIWNEFIEELSEVEPRVQQIVQNYLTEPFI</sequence>
<dbReference type="PANTHER" id="PTHR43157:SF31">
    <property type="entry name" value="PHOSPHATIDYLINOSITOL-GLYCAN BIOSYNTHESIS CLASS F PROTEIN"/>
    <property type="match status" value="1"/>
</dbReference>
<comment type="caution">
    <text evidence="2">The sequence shown here is derived from an EMBL/GenBank/DDBJ whole genome shotgun (WGS) entry which is preliminary data.</text>
</comment>
<dbReference type="InterPro" id="IPR002347">
    <property type="entry name" value="SDR_fam"/>
</dbReference>
<evidence type="ECO:0000256" key="1">
    <source>
        <dbReference type="ARBA" id="ARBA00023002"/>
    </source>
</evidence>
<dbReference type="STRING" id="93625.A0A409WQ98"/>
<dbReference type="SUPFAM" id="SSF51735">
    <property type="entry name" value="NAD(P)-binding Rossmann-fold domains"/>
    <property type="match status" value="1"/>
</dbReference>
<name>A0A409WQ98_PSICY</name>
<dbReference type="InterPro" id="IPR036291">
    <property type="entry name" value="NAD(P)-bd_dom_sf"/>
</dbReference>
<evidence type="ECO:0008006" key="4">
    <source>
        <dbReference type="Google" id="ProtNLM"/>
    </source>
</evidence>
<dbReference type="InParanoid" id="A0A409WQ98"/>
<keyword evidence="1" id="KW-0560">Oxidoreductase</keyword>
<keyword evidence="3" id="KW-1185">Reference proteome</keyword>
<proteinExistence type="predicted"/>
<organism evidence="2 3">
    <name type="scientific">Psilocybe cyanescens</name>
    <dbReference type="NCBI Taxonomy" id="93625"/>
    <lineage>
        <taxon>Eukaryota</taxon>
        <taxon>Fungi</taxon>
        <taxon>Dikarya</taxon>
        <taxon>Basidiomycota</taxon>
        <taxon>Agaricomycotina</taxon>
        <taxon>Agaricomycetes</taxon>
        <taxon>Agaricomycetidae</taxon>
        <taxon>Agaricales</taxon>
        <taxon>Agaricineae</taxon>
        <taxon>Strophariaceae</taxon>
        <taxon>Psilocybe</taxon>
    </lineage>
</organism>